<proteinExistence type="predicted"/>
<name>A0A323V058_9RHOO</name>
<dbReference type="RefSeq" id="WP_110522673.1">
    <property type="nucleotide sequence ID" value="NZ_QKOE01000001.1"/>
</dbReference>
<comment type="caution">
    <text evidence="1">The sequence shown here is derived from an EMBL/GenBank/DDBJ whole genome shotgun (WGS) entry which is preliminary data.</text>
</comment>
<dbReference type="EMBL" id="QKOE01000001">
    <property type="protein sequence ID" value="PZA18372.1"/>
    <property type="molecule type" value="Genomic_DNA"/>
</dbReference>
<accession>A0A323V058</accession>
<organism evidence="1 2">
    <name type="scientific">Parazoarcus communis SWub3 = DSM 12120</name>
    <dbReference type="NCBI Taxonomy" id="1121029"/>
    <lineage>
        <taxon>Bacteria</taxon>
        <taxon>Pseudomonadati</taxon>
        <taxon>Pseudomonadota</taxon>
        <taxon>Betaproteobacteria</taxon>
        <taxon>Rhodocyclales</taxon>
        <taxon>Zoogloeaceae</taxon>
        <taxon>Parazoarcus</taxon>
    </lineage>
</organism>
<dbReference type="OrthoDB" id="9983965at2"/>
<sequence>MNNTQLAGDQSALLLGALTHLSQYLHSGCPRSVHHARLLLDQLEDIAGCEEVALSRMLIDRVLADQPR</sequence>
<dbReference type="AlphaFoldDB" id="A0A323V058"/>
<keyword evidence="2" id="KW-1185">Reference proteome</keyword>
<protein>
    <submittedName>
        <fullName evidence="1">Uncharacterized protein</fullName>
    </submittedName>
</protein>
<gene>
    <name evidence="1" type="ORF">DNK49_02260</name>
</gene>
<evidence type="ECO:0000313" key="1">
    <source>
        <dbReference type="EMBL" id="PZA18372.1"/>
    </source>
</evidence>
<dbReference type="Proteomes" id="UP000248259">
    <property type="component" value="Unassembled WGS sequence"/>
</dbReference>
<reference evidence="1 2" key="1">
    <citation type="submission" date="2018-06" db="EMBL/GenBank/DDBJ databases">
        <title>Azoarcus communis strain SWub3 genome.</title>
        <authorList>
            <person name="Zorraquino Salvo V."/>
            <person name="Toubiana D."/>
            <person name="Blumwald E."/>
        </authorList>
    </citation>
    <scope>NUCLEOTIDE SEQUENCE [LARGE SCALE GENOMIC DNA]</scope>
    <source>
        <strain evidence="1 2">SWub3</strain>
    </source>
</reference>
<evidence type="ECO:0000313" key="2">
    <source>
        <dbReference type="Proteomes" id="UP000248259"/>
    </source>
</evidence>